<organism evidence="3 4">
    <name type="scientific">Pseudocercospora musae</name>
    <dbReference type="NCBI Taxonomy" id="113226"/>
    <lineage>
        <taxon>Eukaryota</taxon>
        <taxon>Fungi</taxon>
        <taxon>Dikarya</taxon>
        <taxon>Ascomycota</taxon>
        <taxon>Pezizomycotina</taxon>
        <taxon>Dothideomycetes</taxon>
        <taxon>Dothideomycetidae</taxon>
        <taxon>Mycosphaerellales</taxon>
        <taxon>Mycosphaerellaceae</taxon>
        <taxon>Pseudocercospora</taxon>
    </lineage>
</organism>
<evidence type="ECO:0000256" key="1">
    <source>
        <dbReference type="SAM" id="Coils"/>
    </source>
</evidence>
<evidence type="ECO:0000313" key="4">
    <source>
        <dbReference type="Proteomes" id="UP000073492"/>
    </source>
</evidence>
<dbReference type="EMBL" id="LFZO01000119">
    <property type="protein sequence ID" value="KXT13380.1"/>
    <property type="molecule type" value="Genomic_DNA"/>
</dbReference>
<reference evidence="3 4" key="1">
    <citation type="submission" date="2015-07" db="EMBL/GenBank/DDBJ databases">
        <title>Comparative genomics of the Sigatoka disease complex on banana suggests a link between parallel evolutionary changes in Pseudocercospora fijiensis and Pseudocercospora eumusae and increased virulence on the banana host.</title>
        <authorList>
            <person name="Chang T.-C."/>
            <person name="Salvucci A."/>
            <person name="Crous P.W."/>
            <person name="Stergiopoulos I."/>
        </authorList>
    </citation>
    <scope>NUCLEOTIDE SEQUENCE [LARGE SCALE GENOMIC DNA]</scope>
    <source>
        <strain evidence="3 4">CBS 116634</strain>
    </source>
</reference>
<feature type="coiled-coil region" evidence="1">
    <location>
        <begin position="241"/>
        <end position="268"/>
    </location>
</feature>
<comment type="caution">
    <text evidence="3">The sequence shown here is derived from an EMBL/GenBank/DDBJ whole genome shotgun (WGS) entry which is preliminary data.</text>
</comment>
<dbReference type="AlphaFoldDB" id="A0A139IFA3"/>
<feature type="compositionally biased region" description="Basic and acidic residues" evidence="2">
    <location>
        <begin position="372"/>
        <end position="391"/>
    </location>
</feature>
<feature type="region of interest" description="Disordered" evidence="2">
    <location>
        <begin position="296"/>
        <end position="413"/>
    </location>
</feature>
<feature type="region of interest" description="Disordered" evidence="2">
    <location>
        <begin position="141"/>
        <end position="178"/>
    </location>
</feature>
<feature type="compositionally biased region" description="Basic and acidic residues" evidence="2">
    <location>
        <begin position="141"/>
        <end position="161"/>
    </location>
</feature>
<feature type="compositionally biased region" description="Low complexity" evidence="2">
    <location>
        <begin position="401"/>
        <end position="413"/>
    </location>
</feature>
<evidence type="ECO:0000256" key="2">
    <source>
        <dbReference type="SAM" id="MobiDB-lite"/>
    </source>
</evidence>
<keyword evidence="1" id="KW-0175">Coiled coil</keyword>
<protein>
    <submittedName>
        <fullName evidence="3">Uncharacterized protein</fullName>
    </submittedName>
</protein>
<feature type="compositionally biased region" description="Basic and acidic residues" evidence="2">
    <location>
        <begin position="345"/>
        <end position="356"/>
    </location>
</feature>
<proteinExistence type="predicted"/>
<sequence length="541" mass="60208">MGNALSKKNRKHHSIEVRDEKTSEPKFPDPDPDDTAHMRAQSALCRELRGLRKKVEELNRETITIEKCTQIQEVTLALEDALLHLDPMGEKDRATESDAGYRRQEAERVDALSCSATQTMIRPGDISGNLAGLELGRERKAARQAQAEEKSSAAFCDRDGTDNGISNAGPGYGYPNSDENQDDWCGGVLGDSVECKWSPLGIRLTSRLGVQMVVFGGNPDAKSGSVINMEKELQDPKRQMDESVKSRMNEMESQVDRLTSQVSTFKNIMAAITAYGESSADDDDFGEIASDIVVAAPRKNGRDENGDEDQPVVSSEEEPTYVRAGDRNLEMSFARSGSSGSDTSRTVRSETFGREVETDDSGDGWGHAAYACDRDDPDHGNLHGFEDREPEAPASTSSGLASEAQSPQETAAAAAEALRDRYIECASTWNTVGHLDEIRVLKERLILQDQYNKCAAQWAISGSHNCERNGEDRSAEDLRIIHHSRVKSLQYRRDKYERCEIFRRIFGQHSCGVEEETETDRLRENDLSLFLLEQAPEWHEY</sequence>
<evidence type="ECO:0000313" key="3">
    <source>
        <dbReference type="EMBL" id="KXT13380.1"/>
    </source>
</evidence>
<dbReference type="OrthoDB" id="10475134at2759"/>
<accession>A0A139IFA3</accession>
<keyword evidence="4" id="KW-1185">Reference proteome</keyword>
<feature type="compositionally biased region" description="Acidic residues" evidence="2">
    <location>
        <begin position="305"/>
        <end position="319"/>
    </location>
</feature>
<feature type="compositionally biased region" description="Basic and acidic residues" evidence="2">
    <location>
        <begin position="14"/>
        <end position="37"/>
    </location>
</feature>
<name>A0A139IFA3_9PEZI</name>
<dbReference type="Proteomes" id="UP000073492">
    <property type="component" value="Unassembled WGS sequence"/>
</dbReference>
<gene>
    <name evidence="3" type="ORF">AC579_9084</name>
</gene>
<feature type="region of interest" description="Disordered" evidence="2">
    <location>
        <begin position="1"/>
        <end position="37"/>
    </location>
</feature>
<feature type="compositionally biased region" description="Low complexity" evidence="2">
    <location>
        <begin position="335"/>
        <end position="344"/>
    </location>
</feature>